<feature type="domain" description="TMEM131L fourth Ig-like" evidence="5">
    <location>
        <begin position="570"/>
        <end position="688"/>
    </location>
</feature>
<protein>
    <recommendedName>
        <fullName evidence="8">Transmembrane protein 131-like</fullName>
    </recommendedName>
</protein>
<gene>
    <name evidence="6" type="ORF">AAFF_G00192380</name>
</gene>
<dbReference type="Pfam" id="PF12371">
    <property type="entry name" value="TMEM131_like_N"/>
    <property type="match status" value="1"/>
</dbReference>
<accession>A0AAD7RJD5</accession>
<dbReference type="InterPro" id="IPR055436">
    <property type="entry name" value="Ig_TMEM131L_4"/>
</dbReference>
<evidence type="ECO:0000256" key="1">
    <source>
        <dbReference type="SAM" id="SignalP"/>
    </source>
</evidence>
<dbReference type="Pfam" id="PF24499">
    <property type="entry name" value="Ig_TMEM131L_4"/>
    <property type="match status" value="1"/>
</dbReference>
<organism evidence="6 7">
    <name type="scientific">Aldrovandia affinis</name>
    <dbReference type="NCBI Taxonomy" id="143900"/>
    <lineage>
        <taxon>Eukaryota</taxon>
        <taxon>Metazoa</taxon>
        <taxon>Chordata</taxon>
        <taxon>Craniata</taxon>
        <taxon>Vertebrata</taxon>
        <taxon>Euteleostomi</taxon>
        <taxon>Actinopterygii</taxon>
        <taxon>Neopterygii</taxon>
        <taxon>Teleostei</taxon>
        <taxon>Notacanthiformes</taxon>
        <taxon>Halosauridae</taxon>
        <taxon>Aldrovandia</taxon>
    </lineage>
</organism>
<evidence type="ECO:0000259" key="3">
    <source>
        <dbReference type="Pfam" id="PF19532"/>
    </source>
</evidence>
<proteinExistence type="predicted"/>
<dbReference type="Pfam" id="PF24498">
    <property type="entry name" value="Ig_TMEM131L_3"/>
    <property type="match status" value="1"/>
</dbReference>
<dbReference type="PANTHER" id="PTHR22050">
    <property type="entry name" value="RW1 PROTEIN HOMOLOG"/>
    <property type="match status" value="1"/>
</dbReference>
<feature type="chain" id="PRO_5042170403" description="Transmembrane protein 131-like" evidence="1">
    <location>
        <begin position="39"/>
        <end position="688"/>
    </location>
</feature>
<feature type="signal peptide" evidence="1">
    <location>
        <begin position="1"/>
        <end position="38"/>
    </location>
</feature>
<evidence type="ECO:0000259" key="4">
    <source>
        <dbReference type="Pfam" id="PF24498"/>
    </source>
</evidence>
<evidence type="ECO:0000313" key="6">
    <source>
        <dbReference type="EMBL" id="KAJ8385187.1"/>
    </source>
</evidence>
<name>A0AAD7RJD5_9TELE</name>
<feature type="domain" description="TMEM131L third Ig-like" evidence="4">
    <location>
        <begin position="392"/>
        <end position="487"/>
    </location>
</feature>
<sequence length="688" mass="76388">MAGLGDIQQGSHCHRKTWINLLLGVLHLLLPCVRQGGAQLQALAQMSSVVEVWQAEEADLIFPTQAEEEHNREGFPQEGSSSFYVQESGRALRFQPSVLEFGTQPLGLPRAETININNPSQDQPVTLLSMFTSSGHFHIPAFHRRVIPPRGKASFKLIFLPTEEGNVENTLFINTSSHGVLSYQVFGVGVHHGPYKDLQKKQSLLIFPHIQSIKLTQTQDEASNITILGLQLECGLPKASFGHPQGSCFLAEEKLVVKISLSERGEKHSGLERFKPYVIENIIVLFEMPSEGNGLWEPKMNIYMLNSGGKKLHVKEMQLLSKMEGSLEFQQAPLSTSASNFTRVASLACRGSLPDRGTECARRINVHVLDGLTLKTYPAFDVTHRRFGYAPSTLFHVKQSQNRGDHADLWLTNGFNFSFSVNDVVVSPDLDGLLKVVNFSQSATVSLGCWKLFSLQFTNRKVPMNVVTTLVLLTSIGLSLEIPLHVRSSVSKGHLVFEASGECGSPCQLRVSDTGRMQWQESLVLDGSKDDSSWRVDSTLASELYSRWRSSMDQLSCIWPRLSMESGSPLDFGATPVNESKLKYFTLKNPSVNPVSVELLALSSYAAPLEALDLLTKWFKMNPLSVNVTTAEFTLQNVNRQLQEGKKPKEMEGSGSVRLDLRPWESKEIGVLFTPAEHKSVTSLVLIR</sequence>
<dbReference type="InterPro" id="IPR055435">
    <property type="entry name" value="Ig_TMEM131L_3"/>
</dbReference>
<dbReference type="Gene3D" id="2.60.40.10">
    <property type="entry name" value="Immunoglobulins"/>
    <property type="match status" value="1"/>
</dbReference>
<dbReference type="GO" id="GO:0016020">
    <property type="term" value="C:membrane"/>
    <property type="evidence" value="ECO:0007669"/>
    <property type="project" value="TreeGrafter"/>
</dbReference>
<keyword evidence="1" id="KW-0732">Signal</keyword>
<dbReference type="InterPro" id="IPR039877">
    <property type="entry name" value="TMEM131-like"/>
</dbReference>
<evidence type="ECO:0000313" key="7">
    <source>
        <dbReference type="Proteomes" id="UP001221898"/>
    </source>
</evidence>
<feature type="domain" description="Transmembrane protein 131-like N-terminal" evidence="2">
    <location>
        <begin position="92"/>
        <end position="175"/>
    </location>
</feature>
<dbReference type="AlphaFoldDB" id="A0AAD7RJD5"/>
<dbReference type="Proteomes" id="UP001221898">
    <property type="component" value="Unassembled WGS sequence"/>
</dbReference>
<dbReference type="InterPro" id="IPR022113">
    <property type="entry name" value="TMEM131L_N"/>
</dbReference>
<feature type="domain" description="Transmembrane protein 131-like second Ig-like" evidence="3">
    <location>
        <begin position="201"/>
        <end position="350"/>
    </location>
</feature>
<evidence type="ECO:0008006" key="8">
    <source>
        <dbReference type="Google" id="ProtNLM"/>
    </source>
</evidence>
<dbReference type="InterPro" id="IPR045695">
    <property type="entry name" value="TMEM131-like_Ig_dom2"/>
</dbReference>
<evidence type="ECO:0000259" key="5">
    <source>
        <dbReference type="Pfam" id="PF24499"/>
    </source>
</evidence>
<dbReference type="InterPro" id="IPR013783">
    <property type="entry name" value="Ig-like_fold"/>
</dbReference>
<reference evidence="6" key="1">
    <citation type="journal article" date="2023" name="Science">
        <title>Genome structures resolve the early diversification of teleost fishes.</title>
        <authorList>
            <person name="Parey E."/>
            <person name="Louis A."/>
            <person name="Montfort J."/>
            <person name="Bouchez O."/>
            <person name="Roques C."/>
            <person name="Iampietro C."/>
            <person name="Lluch J."/>
            <person name="Castinel A."/>
            <person name="Donnadieu C."/>
            <person name="Desvignes T."/>
            <person name="Floi Bucao C."/>
            <person name="Jouanno E."/>
            <person name="Wen M."/>
            <person name="Mejri S."/>
            <person name="Dirks R."/>
            <person name="Jansen H."/>
            <person name="Henkel C."/>
            <person name="Chen W.J."/>
            <person name="Zahm M."/>
            <person name="Cabau C."/>
            <person name="Klopp C."/>
            <person name="Thompson A.W."/>
            <person name="Robinson-Rechavi M."/>
            <person name="Braasch I."/>
            <person name="Lecointre G."/>
            <person name="Bobe J."/>
            <person name="Postlethwait J.H."/>
            <person name="Berthelot C."/>
            <person name="Roest Crollius H."/>
            <person name="Guiguen Y."/>
        </authorList>
    </citation>
    <scope>NUCLEOTIDE SEQUENCE</scope>
    <source>
        <strain evidence="6">NC1722</strain>
    </source>
</reference>
<dbReference type="EMBL" id="JAINUG010000257">
    <property type="protein sequence ID" value="KAJ8385187.1"/>
    <property type="molecule type" value="Genomic_DNA"/>
</dbReference>
<keyword evidence="7" id="KW-1185">Reference proteome</keyword>
<dbReference type="PANTHER" id="PTHR22050:SF2">
    <property type="entry name" value="TRANSMEMBRANE PROTEIN 131-LIKE"/>
    <property type="match status" value="1"/>
</dbReference>
<comment type="caution">
    <text evidence="6">The sequence shown here is derived from an EMBL/GenBank/DDBJ whole genome shotgun (WGS) entry which is preliminary data.</text>
</comment>
<dbReference type="Pfam" id="PF19532">
    <property type="entry name" value="Ig_TMEM131L_2nd"/>
    <property type="match status" value="1"/>
</dbReference>
<evidence type="ECO:0000259" key="2">
    <source>
        <dbReference type="Pfam" id="PF12371"/>
    </source>
</evidence>